<organism evidence="9 10">
    <name type="scientific">Cirrhinus molitorella</name>
    <name type="common">mud carp</name>
    <dbReference type="NCBI Taxonomy" id="172907"/>
    <lineage>
        <taxon>Eukaryota</taxon>
        <taxon>Metazoa</taxon>
        <taxon>Chordata</taxon>
        <taxon>Craniata</taxon>
        <taxon>Vertebrata</taxon>
        <taxon>Euteleostomi</taxon>
        <taxon>Actinopterygii</taxon>
        <taxon>Neopterygii</taxon>
        <taxon>Teleostei</taxon>
        <taxon>Ostariophysi</taxon>
        <taxon>Cypriniformes</taxon>
        <taxon>Cyprinidae</taxon>
        <taxon>Labeoninae</taxon>
        <taxon>Labeonini</taxon>
        <taxon>Cirrhinus</taxon>
    </lineage>
</organism>
<reference evidence="9 10" key="1">
    <citation type="submission" date="2023-09" db="EMBL/GenBank/DDBJ databases">
        <authorList>
            <person name="Wang M."/>
        </authorList>
    </citation>
    <scope>NUCLEOTIDE SEQUENCE [LARGE SCALE GENOMIC DNA]</scope>
    <source>
        <strain evidence="9">GT-2023</strain>
        <tissue evidence="9">Liver</tissue>
    </source>
</reference>
<feature type="transmembrane region" description="Helical" evidence="7">
    <location>
        <begin position="653"/>
        <end position="680"/>
    </location>
</feature>
<dbReference type="PROSITE" id="PS00107">
    <property type="entry name" value="PROTEIN_KINASE_ATP"/>
    <property type="match status" value="1"/>
</dbReference>
<evidence type="ECO:0000256" key="2">
    <source>
        <dbReference type="ARBA" id="ARBA00022692"/>
    </source>
</evidence>
<dbReference type="SMART" id="SM00220">
    <property type="entry name" value="S_TKc"/>
    <property type="match status" value="1"/>
</dbReference>
<dbReference type="Gene3D" id="1.20.120.350">
    <property type="entry name" value="Voltage-gated potassium channels. Chain C"/>
    <property type="match status" value="2"/>
</dbReference>
<evidence type="ECO:0000256" key="7">
    <source>
        <dbReference type="SAM" id="Phobius"/>
    </source>
</evidence>
<keyword evidence="2 7" id="KW-0812">Transmembrane</keyword>
<dbReference type="Pfam" id="PF00520">
    <property type="entry name" value="Ion_trans"/>
    <property type="match status" value="2"/>
</dbReference>
<keyword evidence="4 7" id="KW-0472">Membrane</keyword>
<dbReference type="Proteomes" id="UP001558613">
    <property type="component" value="Unassembled WGS sequence"/>
</dbReference>
<dbReference type="InterPro" id="IPR017441">
    <property type="entry name" value="Protein_kinase_ATP_BS"/>
</dbReference>
<dbReference type="Gene3D" id="1.10.287.70">
    <property type="match status" value="2"/>
</dbReference>
<dbReference type="InterPro" id="IPR027359">
    <property type="entry name" value="Volt_channel_dom_sf"/>
</dbReference>
<evidence type="ECO:0000256" key="6">
    <source>
        <dbReference type="SAM" id="MobiDB-lite"/>
    </source>
</evidence>
<comment type="caution">
    <text evidence="9">The sequence shown here is derived from an EMBL/GenBank/DDBJ whole genome shotgun (WGS) entry which is preliminary data.</text>
</comment>
<feature type="region of interest" description="Disordered" evidence="6">
    <location>
        <begin position="1"/>
        <end position="26"/>
    </location>
</feature>
<dbReference type="SUPFAM" id="SSF56112">
    <property type="entry name" value="Protein kinase-like (PK-like)"/>
    <property type="match status" value="1"/>
</dbReference>
<evidence type="ECO:0000256" key="5">
    <source>
        <dbReference type="PROSITE-ProRule" id="PRU10141"/>
    </source>
</evidence>
<feature type="transmembrane region" description="Helical" evidence="7">
    <location>
        <begin position="263"/>
        <end position="291"/>
    </location>
</feature>
<sequence>MSETEKPKSHSLKKNEGLTNGGNNVSSTVSDEMTEKFDLATVYVSDAQYNRNIFFDTSPRAVRLYLLYNHWFMQTLVYVFIIINLALAIFEDPAVVPLPIWATSTIEIICLSAFTVRMVHYAKVIPKDKFWKDPKNICIIVIVTLSFIDLIIYGALKATGYFGIRWSRVLRPLLLVNVTEGRQLRRAFRSIRNALPQISYVFLLFMFSVLVFSLMALKLFGKRGLLTIDGSPYFTDYLDIVFDLYVLVTTANSPDVMMPAYNYSVFFTIFFILYIVINTYTFMSFFLAVVYNNYKKYLKEEVRQLVKARRFKMCRAFSLLQETLGEDGEPVVTQAKWNHLVKLVKPKISIAHRELLWSVLDDQNKGHIGKFAFVQLADLLSIQVITVKSQPHPIQICFPSMYNSSVSRFIRYMIHHRMFVYVYDLIILVNAVFIGLDEENPVVSNAEWGFLALYMLEIILKLYATEPRAFFARHHFWNWFDTIIVVSALFGTIINSALKHSGGYTSRQILDIVFILRVLRLIRLVDSIKRFRAIINTLIKIGPTILTFGQLIVVVYYIFAMVGMEIFKGKVQFFEPNSTSPDQQYCGNPLLKGTTFAKLNYCKNNFNNVVSSFIVLLELTVVNQWHDILYEYRSKSSLLTSGFTAVTHVSARIFFVLFHIVVVIIIINIFVAFILEAFLVEYTVEKSDLQTSLEKKIEELELNVQQDGVDTGLVDAMESNDNELGPSDAGKQKPSLMFKIASRRSRTVDGLLQRMFETDLRPEDFNEEEEPENINFSNPAFDSINGSFKLGAARVLSGLQCLAPALQDNANMNGTAEQQDILPPNCMVKDRWKVLKKIGGGGFGEIYEALDLLTRENVALKVESAQQPKQVLKMEVAVLKKLQGKNHVCKFIGCGRNDKFNYVVMQLQGRNLADLRRSQPRGTFTMSTTLRLGKQILESIEAIHSVGFLHRDIKPSNFAMGRLPSTYRKCYMLDFGLARQYTNTNGEVRPPRTVAGFRGTVRYASVNAHKNKEMGRHDDLWSLFYMLVEFAAGQLPWRKIKDKEQVGQIKERYDHRMLLKHMPSEFNVFLEHVLGLDYYTKPDYQLLMSVFENSMKERIITENEPYDWEKSGTDSMMSATTPTAAQQNTRPTAAIVG</sequence>
<dbReference type="EMBL" id="JAYMGO010000011">
    <property type="protein sequence ID" value="KAL1265908.1"/>
    <property type="molecule type" value="Genomic_DNA"/>
</dbReference>
<feature type="compositionally biased region" description="Polar residues" evidence="6">
    <location>
        <begin position="17"/>
        <end position="26"/>
    </location>
</feature>
<dbReference type="Pfam" id="PF00069">
    <property type="entry name" value="Pkinase"/>
    <property type="match status" value="1"/>
</dbReference>
<dbReference type="InterPro" id="IPR011009">
    <property type="entry name" value="Kinase-like_dom_sf"/>
</dbReference>
<comment type="subcellular location">
    <subcellularLocation>
        <location evidence="1">Membrane</location>
        <topology evidence="1">Multi-pass membrane protein</topology>
    </subcellularLocation>
</comment>
<dbReference type="SUPFAM" id="SSF81324">
    <property type="entry name" value="Voltage-gated potassium channels"/>
    <property type="match status" value="2"/>
</dbReference>
<feature type="region of interest" description="Disordered" evidence="6">
    <location>
        <begin position="1110"/>
        <end position="1137"/>
    </location>
</feature>
<keyword evidence="5" id="KW-0067">ATP-binding</keyword>
<feature type="domain" description="Protein kinase" evidence="8">
    <location>
        <begin position="832"/>
        <end position="1095"/>
    </location>
</feature>
<gene>
    <name evidence="9" type="ORF">QQF64_003935</name>
</gene>
<feature type="transmembrane region" description="Helical" evidence="7">
    <location>
        <begin position="476"/>
        <end position="498"/>
    </location>
</feature>
<feature type="transmembrane region" description="Helical" evidence="7">
    <location>
        <begin position="71"/>
        <end position="90"/>
    </location>
</feature>
<feature type="transmembrane region" description="Helical" evidence="7">
    <location>
        <begin position="233"/>
        <end position="251"/>
    </location>
</feature>
<keyword evidence="10" id="KW-1185">Reference proteome</keyword>
<dbReference type="InterPro" id="IPR000719">
    <property type="entry name" value="Prot_kinase_dom"/>
</dbReference>
<feature type="transmembrane region" description="Helical" evidence="7">
    <location>
        <begin position="448"/>
        <end position="464"/>
    </location>
</feature>
<feature type="transmembrane region" description="Helical" evidence="7">
    <location>
        <begin position="96"/>
        <end position="116"/>
    </location>
</feature>
<evidence type="ECO:0000256" key="3">
    <source>
        <dbReference type="ARBA" id="ARBA00022989"/>
    </source>
</evidence>
<evidence type="ECO:0000256" key="4">
    <source>
        <dbReference type="ARBA" id="ARBA00023136"/>
    </source>
</evidence>
<keyword evidence="3 7" id="KW-1133">Transmembrane helix</keyword>
<evidence type="ECO:0000259" key="8">
    <source>
        <dbReference type="PROSITE" id="PS50011"/>
    </source>
</evidence>
<name>A0ABR3MMQ3_9TELE</name>
<evidence type="ECO:0000256" key="1">
    <source>
        <dbReference type="ARBA" id="ARBA00004141"/>
    </source>
</evidence>
<dbReference type="PANTHER" id="PTHR46726:SF1">
    <property type="entry name" value="TWO-PORE CALCIUM CHANNEL 3"/>
    <property type="match status" value="1"/>
</dbReference>
<keyword evidence="5" id="KW-0547">Nucleotide-binding</keyword>
<evidence type="ECO:0000313" key="9">
    <source>
        <dbReference type="EMBL" id="KAL1265908.1"/>
    </source>
</evidence>
<feature type="non-terminal residue" evidence="9">
    <location>
        <position position="1137"/>
    </location>
</feature>
<feature type="compositionally biased region" description="Basic and acidic residues" evidence="6">
    <location>
        <begin position="1"/>
        <end position="16"/>
    </location>
</feature>
<dbReference type="PROSITE" id="PS50011">
    <property type="entry name" value="PROTEIN_KINASE_DOM"/>
    <property type="match status" value="1"/>
</dbReference>
<dbReference type="PANTHER" id="PTHR46726">
    <property type="entry name" value="TWO PORE CHANNEL 3"/>
    <property type="match status" value="1"/>
</dbReference>
<evidence type="ECO:0000313" key="10">
    <source>
        <dbReference type="Proteomes" id="UP001558613"/>
    </source>
</evidence>
<feature type="transmembrane region" description="Helical" evidence="7">
    <location>
        <begin position="418"/>
        <end position="436"/>
    </location>
</feature>
<dbReference type="InterPro" id="IPR005821">
    <property type="entry name" value="Ion_trans_dom"/>
</dbReference>
<feature type="transmembrane region" description="Helical" evidence="7">
    <location>
        <begin position="137"/>
        <end position="156"/>
    </location>
</feature>
<feature type="transmembrane region" description="Helical" evidence="7">
    <location>
        <begin position="198"/>
        <end position="221"/>
    </location>
</feature>
<proteinExistence type="predicted"/>
<dbReference type="Gene3D" id="1.10.510.10">
    <property type="entry name" value="Transferase(Phosphotransferase) domain 1"/>
    <property type="match status" value="1"/>
</dbReference>
<protein>
    <recommendedName>
        <fullName evidence="8">Protein kinase domain-containing protein</fullName>
    </recommendedName>
</protein>
<feature type="compositionally biased region" description="Polar residues" evidence="6">
    <location>
        <begin position="1113"/>
        <end position="1131"/>
    </location>
</feature>
<feature type="transmembrane region" description="Helical" evidence="7">
    <location>
        <begin position="534"/>
        <end position="559"/>
    </location>
</feature>
<accession>A0ABR3MMQ3</accession>
<feature type="binding site" evidence="5">
    <location>
        <position position="861"/>
    </location>
    <ligand>
        <name>ATP</name>
        <dbReference type="ChEBI" id="CHEBI:30616"/>
    </ligand>
</feature>